<dbReference type="Proteomes" id="UP000291189">
    <property type="component" value="Unassembled WGS sequence"/>
</dbReference>
<evidence type="ECO:0000313" key="1">
    <source>
        <dbReference type="EMBL" id="RYU13427.1"/>
    </source>
</evidence>
<evidence type="ECO:0000313" key="2">
    <source>
        <dbReference type="Proteomes" id="UP000291189"/>
    </source>
</evidence>
<comment type="caution">
    <text evidence="1">The sequence shown here is derived from an EMBL/GenBank/DDBJ whole genome shotgun (WGS) entry which is preliminary data.</text>
</comment>
<gene>
    <name evidence="1" type="ORF">ETU37_06230</name>
</gene>
<sequence>MGDQSDQARLAALLRLMALEDIGLSERQEIDRLRRFRLPWSAGTATTALDVARCRSDFNDLHVGIALGAAHRVCSAGEADAALVDALAATRDWLDTVAVHRWRVPDMQARVRRVLVAASPPALLDLSLVRDGDGWGARARDLARELPADAVAPVVRLVGDLGSKRPSKTWHAAMADAVHPEPARALVVGWLRRASDADRALPGRLFCPGNDDLVRASVFAAQHVDDDRLPFLLGALARRGAATSGLPGATEALALKVATAAIDVLGARDASADRAELQALLEDLTRRDLVARVGLLLGETDASERRNELLRRAKASDVRRKADAAPRRRRAAVEQEVRRLVAPVAREHGFAGSGTLLRRRHLDRLDLLAIGIHDGRPRLTFGTRFAAAHPPDEPRHVPMDRTRDVHLDVRLVDDFVTEGRDGLLAMADRVTEVVVPFLDDLGSYPVVRDHLLHGSRLTGEVLDLTSPGSPQADGVLGLLALDARDTETAVAALERRVGFVEERDPDAAELAFWRDCLARALR</sequence>
<protein>
    <submittedName>
        <fullName evidence="1">Uncharacterized protein</fullName>
    </submittedName>
</protein>
<reference evidence="1 2" key="1">
    <citation type="submission" date="2019-01" db="EMBL/GenBank/DDBJ databases">
        <title>Nocardioides guangzhouensis sp. nov., an actinobacterium isolated from soil.</title>
        <authorList>
            <person name="Fu Y."/>
            <person name="Cai Y."/>
            <person name="Lin Z."/>
            <person name="Chen P."/>
        </authorList>
    </citation>
    <scope>NUCLEOTIDE SEQUENCE [LARGE SCALE GENOMIC DNA]</scope>
    <source>
        <strain evidence="1 2">NBRC 105384</strain>
    </source>
</reference>
<proteinExistence type="predicted"/>
<organism evidence="1 2">
    <name type="scientific">Nocardioides iriomotensis</name>
    <dbReference type="NCBI Taxonomy" id="715784"/>
    <lineage>
        <taxon>Bacteria</taxon>
        <taxon>Bacillati</taxon>
        <taxon>Actinomycetota</taxon>
        <taxon>Actinomycetes</taxon>
        <taxon>Propionibacteriales</taxon>
        <taxon>Nocardioidaceae</taxon>
        <taxon>Nocardioides</taxon>
    </lineage>
</organism>
<dbReference type="AlphaFoldDB" id="A0A4Q5J479"/>
<dbReference type="RefSeq" id="WP_129986388.1">
    <property type="nucleotide sequence ID" value="NZ_SDPU01000018.1"/>
</dbReference>
<name>A0A4Q5J479_9ACTN</name>
<dbReference type="OrthoDB" id="3778627at2"/>
<accession>A0A4Q5J479</accession>
<dbReference type="EMBL" id="SDPU01000018">
    <property type="protein sequence ID" value="RYU13427.1"/>
    <property type="molecule type" value="Genomic_DNA"/>
</dbReference>
<keyword evidence="2" id="KW-1185">Reference proteome</keyword>